<protein>
    <submittedName>
        <fullName evidence="1">Uncharacterized protein</fullName>
    </submittedName>
</protein>
<reference evidence="1" key="2">
    <citation type="submission" date="2020-09" db="EMBL/GenBank/DDBJ databases">
        <authorList>
            <person name="Sun Q."/>
            <person name="Zhou Y."/>
        </authorList>
    </citation>
    <scope>NUCLEOTIDE SEQUENCE</scope>
    <source>
        <strain evidence="1">CGMCC 1.12919</strain>
    </source>
</reference>
<organism evidence="1 2">
    <name type="scientific">Chelatococcus reniformis</name>
    <dbReference type="NCBI Taxonomy" id="1494448"/>
    <lineage>
        <taxon>Bacteria</taxon>
        <taxon>Pseudomonadati</taxon>
        <taxon>Pseudomonadota</taxon>
        <taxon>Alphaproteobacteria</taxon>
        <taxon>Hyphomicrobiales</taxon>
        <taxon>Chelatococcaceae</taxon>
        <taxon>Chelatococcus</taxon>
    </lineage>
</organism>
<dbReference type="AlphaFoldDB" id="A0A916U7K9"/>
<gene>
    <name evidence="1" type="ORF">GCM10010994_19480</name>
</gene>
<comment type="caution">
    <text evidence="1">The sequence shown here is derived from an EMBL/GenBank/DDBJ whole genome shotgun (WGS) entry which is preliminary data.</text>
</comment>
<evidence type="ECO:0000313" key="2">
    <source>
        <dbReference type="Proteomes" id="UP000637002"/>
    </source>
</evidence>
<name>A0A916U7K9_9HYPH</name>
<reference evidence="1" key="1">
    <citation type="journal article" date="2014" name="Int. J. Syst. Evol. Microbiol.">
        <title>Complete genome sequence of Corynebacterium casei LMG S-19264T (=DSM 44701T), isolated from a smear-ripened cheese.</title>
        <authorList>
            <consortium name="US DOE Joint Genome Institute (JGI-PGF)"/>
            <person name="Walter F."/>
            <person name="Albersmeier A."/>
            <person name="Kalinowski J."/>
            <person name="Ruckert C."/>
        </authorList>
    </citation>
    <scope>NUCLEOTIDE SEQUENCE</scope>
    <source>
        <strain evidence="1">CGMCC 1.12919</strain>
    </source>
</reference>
<proteinExistence type="predicted"/>
<dbReference type="EMBL" id="BMGG01000003">
    <property type="protein sequence ID" value="GGC60992.1"/>
    <property type="molecule type" value="Genomic_DNA"/>
</dbReference>
<accession>A0A916U7K9</accession>
<keyword evidence="2" id="KW-1185">Reference proteome</keyword>
<dbReference type="Proteomes" id="UP000637002">
    <property type="component" value="Unassembled WGS sequence"/>
</dbReference>
<evidence type="ECO:0000313" key="1">
    <source>
        <dbReference type="EMBL" id="GGC60992.1"/>
    </source>
</evidence>
<sequence>MLAYHADEDGLPITGGKYPGAFVNRFFRLFLKAPSGRREITHAEAASLNLQPGDPVLQIVPTTATFELVNPLDKVVTTGLKYPAAVPRLKNPAKLYASIFVPPSTFAYVAEARKKRVAPEVKVLLFFGTGSELDRHGLRFFTERSPRCVFINVPGVEAGYDWTEGHTWAVGISTKIIADQIDGALGKGVAFIVDRMIAYSTGYQGWSDTIRNGLVDLSRLRGAFMFDCLYPEARVKEAIARLRQVTSDRARIALYAASYAGINKGTATPEKLGVKHTEWIKLVYQPSFQALTHLRVLAAGLHDHTIEWSEINPEDVPSLQSAIATLPARGTVISTPEAFQALHGIGPPKGAVTAEAWFNGNQKLATFFRGKLWKKSGKYPALVQLIWKHQVVGWDGYYSVNPAPDNLAEGSHDFMALEYTWECMNRT</sequence>